<feature type="transmembrane region" description="Helical" evidence="13">
    <location>
        <begin position="195"/>
        <end position="224"/>
    </location>
</feature>
<dbReference type="Gene3D" id="1.20.1070.10">
    <property type="entry name" value="Rhodopsin 7-helix transmembrane proteins"/>
    <property type="match status" value="1"/>
</dbReference>
<evidence type="ECO:0000256" key="5">
    <source>
        <dbReference type="ARBA" id="ARBA00022989"/>
    </source>
</evidence>
<keyword evidence="8" id="KW-1015">Disulfide bond</keyword>
<evidence type="ECO:0000313" key="16">
    <source>
        <dbReference type="RefSeq" id="XP_013385936.1"/>
    </source>
</evidence>
<evidence type="ECO:0000313" key="15">
    <source>
        <dbReference type="Proteomes" id="UP000085678"/>
    </source>
</evidence>
<evidence type="ECO:0000256" key="6">
    <source>
        <dbReference type="ARBA" id="ARBA00023040"/>
    </source>
</evidence>
<evidence type="ECO:0000256" key="10">
    <source>
        <dbReference type="ARBA" id="ARBA00023180"/>
    </source>
</evidence>
<evidence type="ECO:0000259" key="14">
    <source>
        <dbReference type="PROSITE" id="PS50262"/>
    </source>
</evidence>
<keyword evidence="15" id="KW-1185">Reference proteome</keyword>
<dbReference type="AlphaFoldDB" id="A0A1S3HKE5"/>
<feature type="domain" description="G-protein coupled receptors family 1 profile" evidence="14">
    <location>
        <begin position="44"/>
        <end position="304"/>
    </location>
</feature>
<dbReference type="PANTHER" id="PTHR45695:SF23">
    <property type="entry name" value="GALANIN-LIKE G-PROTEIN COUPLED RECEPTOR NPR-9"/>
    <property type="match status" value="1"/>
</dbReference>
<evidence type="ECO:0000256" key="8">
    <source>
        <dbReference type="ARBA" id="ARBA00023157"/>
    </source>
</evidence>
<dbReference type="InterPro" id="IPR000276">
    <property type="entry name" value="GPCR_Rhodpsn"/>
</dbReference>
<dbReference type="KEGG" id="lak:106155588"/>
<dbReference type="InterPro" id="IPR000611">
    <property type="entry name" value="NPY_rcpt"/>
</dbReference>
<dbReference type="PRINTS" id="PR00237">
    <property type="entry name" value="GPCRRHODOPSN"/>
</dbReference>
<keyword evidence="5 13" id="KW-1133">Transmembrane helix</keyword>
<keyword evidence="7 13" id="KW-0472">Membrane</keyword>
<evidence type="ECO:0000256" key="13">
    <source>
        <dbReference type="SAM" id="Phobius"/>
    </source>
</evidence>
<accession>A0A1S3HKE5</accession>
<dbReference type="InterPro" id="IPR017452">
    <property type="entry name" value="GPCR_Rhodpsn_7TM"/>
</dbReference>
<reference evidence="16" key="1">
    <citation type="submission" date="2025-08" db="UniProtKB">
        <authorList>
            <consortium name="RefSeq"/>
        </authorList>
    </citation>
    <scope>IDENTIFICATION</scope>
    <source>
        <tissue evidence="16">Gonads</tissue>
    </source>
</reference>
<evidence type="ECO:0000256" key="11">
    <source>
        <dbReference type="ARBA" id="ARBA00023224"/>
    </source>
</evidence>
<dbReference type="SUPFAM" id="SSF81321">
    <property type="entry name" value="Family A G protein-coupled receptor-like"/>
    <property type="match status" value="1"/>
</dbReference>
<gene>
    <name evidence="16" type="primary">LOC106155588</name>
</gene>
<evidence type="ECO:0000256" key="9">
    <source>
        <dbReference type="ARBA" id="ARBA00023170"/>
    </source>
</evidence>
<feature type="transmembrane region" description="Helical" evidence="13">
    <location>
        <begin position="102"/>
        <end position="123"/>
    </location>
</feature>
<feature type="transmembrane region" description="Helical" evidence="13">
    <location>
        <begin position="25"/>
        <end position="53"/>
    </location>
</feature>
<comment type="subcellular location">
    <subcellularLocation>
        <location evidence="1">Cell membrane</location>
        <topology evidence="1">Multi-pass membrane protein</topology>
    </subcellularLocation>
</comment>
<proteinExistence type="inferred from homology"/>
<evidence type="ECO:0000256" key="3">
    <source>
        <dbReference type="ARBA" id="ARBA00022475"/>
    </source>
</evidence>
<dbReference type="Proteomes" id="UP000085678">
    <property type="component" value="Unplaced"/>
</dbReference>
<organism evidence="15 16">
    <name type="scientific">Lingula anatina</name>
    <name type="common">Brachiopod</name>
    <name type="synonym">Lingula unguis</name>
    <dbReference type="NCBI Taxonomy" id="7574"/>
    <lineage>
        <taxon>Eukaryota</taxon>
        <taxon>Metazoa</taxon>
        <taxon>Spiralia</taxon>
        <taxon>Lophotrochozoa</taxon>
        <taxon>Brachiopoda</taxon>
        <taxon>Linguliformea</taxon>
        <taxon>Lingulata</taxon>
        <taxon>Lingulida</taxon>
        <taxon>Linguloidea</taxon>
        <taxon>Lingulidae</taxon>
        <taxon>Lingula</taxon>
    </lineage>
</organism>
<dbReference type="OrthoDB" id="2132067at2759"/>
<keyword evidence="10" id="KW-0325">Glycoprotein</keyword>
<name>A0A1S3HKE5_LINAN</name>
<dbReference type="InParanoid" id="A0A1S3HKE5"/>
<evidence type="ECO:0000256" key="1">
    <source>
        <dbReference type="ARBA" id="ARBA00004651"/>
    </source>
</evidence>
<keyword evidence="6 12" id="KW-0297">G-protein coupled receptor</keyword>
<evidence type="ECO:0000256" key="12">
    <source>
        <dbReference type="RuleBase" id="RU000688"/>
    </source>
</evidence>
<evidence type="ECO:0000256" key="7">
    <source>
        <dbReference type="ARBA" id="ARBA00023136"/>
    </source>
</evidence>
<dbReference type="PRINTS" id="PR01012">
    <property type="entry name" value="NRPEPTIDEYR"/>
</dbReference>
<feature type="transmembrane region" description="Helical" evidence="13">
    <location>
        <begin position="282"/>
        <end position="307"/>
    </location>
</feature>
<dbReference type="PROSITE" id="PS50262">
    <property type="entry name" value="G_PROTEIN_RECEP_F1_2"/>
    <property type="match status" value="1"/>
</dbReference>
<dbReference type="RefSeq" id="XP_013385936.1">
    <property type="nucleotide sequence ID" value="XM_013530482.1"/>
</dbReference>
<dbReference type="GO" id="GO:0005886">
    <property type="term" value="C:plasma membrane"/>
    <property type="evidence" value="ECO:0007669"/>
    <property type="project" value="UniProtKB-SubCell"/>
</dbReference>
<dbReference type="Pfam" id="PF00001">
    <property type="entry name" value="7tm_1"/>
    <property type="match status" value="1"/>
</dbReference>
<comment type="similarity">
    <text evidence="2 12">Belongs to the G-protein coupled receptor 1 family.</text>
</comment>
<keyword evidence="9 12" id="KW-0675">Receptor</keyword>
<dbReference type="GO" id="GO:0004983">
    <property type="term" value="F:neuropeptide Y receptor activity"/>
    <property type="evidence" value="ECO:0007669"/>
    <property type="project" value="InterPro"/>
</dbReference>
<evidence type="ECO:0000256" key="2">
    <source>
        <dbReference type="ARBA" id="ARBA00010663"/>
    </source>
</evidence>
<keyword evidence="3" id="KW-1003">Cell membrane</keyword>
<feature type="transmembrane region" description="Helical" evidence="13">
    <location>
        <begin position="65"/>
        <end position="90"/>
    </location>
</feature>
<evidence type="ECO:0000256" key="4">
    <source>
        <dbReference type="ARBA" id="ARBA00022692"/>
    </source>
</evidence>
<feature type="transmembrane region" description="Helical" evidence="13">
    <location>
        <begin position="144"/>
        <end position="164"/>
    </location>
</feature>
<dbReference type="GeneID" id="106155588"/>
<protein>
    <submittedName>
        <fullName evidence="16">Allatostatin-A receptor-like</fullName>
    </submittedName>
</protein>
<dbReference type="PROSITE" id="PS00237">
    <property type="entry name" value="G_PROTEIN_RECEP_F1_1"/>
    <property type="match status" value="1"/>
</dbReference>
<sequence length="363" mass="42118">MPYLNGTGIEANITKFEAASRWENAVFVTVAVLFSVIAAIGFVGNSLVLVVLLNNRPMRTTTNILIANLAVADLCFIVFCVPFTATMYILDYWPFGRFWCRFVYYLIYVSAWASIYTLVIMAVDRFFTLVLVFHSLTLKTRRNTVILLVIIWVVLCLVNLPAYYEHDQHVYSFGNDIRIKCLDYNLMFDIEKARLFYFFFFAFGYALPLVTIVAMYTVIVYRLYWHRCPERARTAEISKAKRRLTRVAIIVTAVFALCWLPIQVAFLLRLQWAIPDESLKSFLYFQLFATCLAYTNSCINPILYAFVYANFRKGFYRVIFCKKGHELGMDSNSRRSTGRSRFGDEMHPLRDMSEVTTIEGVHI</sequence>
<dbReference type="PANTHER" id="PTHR45695">
    <property type="entry name" value="LEUCOKININ RECEPTOR-RELATED"/>
    <property type="match status" value="1"/>
</dbReference>
<feature type="transmembrane region" description="Helical" evidence="13">
    <location>
        <begin position="244"/>
        <end position="262"/>
    </location>
</feature>
<keyword evidence="11 12" id="KW-0807">Transducer</keyword>
<keyword evidence="4 12" id="KW-0812">Transmembrane</keyword>